<dbReference type="SUPFAM" id="SSF56300">
    <property type="entry name" value="Metallo-dependent phosphatases"/>
    <property type="match status" value="1"/>
</dbReference>
<evidence type="ECO:0000259" key="2">
    <source>
        <dbReference type="SMART" id="SM00854"/>
    </source>
</evidence>
<dbReference type="InterPro" id="IPR029052">
    <property type="entry name" value="Metallo-depent_PP-like"/>
</dbReference>
<dbReference type="Pfam" id="PF09587">
    <property type="entry name" value="PGA_cap"/>
    <property type="match status" value="1"/>
</dbReference>
<evidence type="ECO:0000313" key="3">
    <source>
        <dbReference type="EMBL" id="RGY15014.1"/>
    </source>
</evidence>
<protein>
    <submittedName>
        <fullName evidence="3">CapA family protein</fullName>
    </submittedName>
</protein>
<name>A0A413IKT7_9BACT</name>
<dbReference type="InterPro" id="IPR019079">
    <property type="entry name" value="Capsule_synth_CapA"/>
</dbReference>
<gene>
    <name evidence="3" type="ORF">DXA50_13790</name>
</gene>
<dbReference type="EMBL" id="QSCR01000026">
    <property type="protein sequence ID" value="RGY15014.1"/>
    <property type="molecule type" value="Genomic_DNA"/>
</dbReference>
<dbReference type="OrthoDB" id="9810906at2"/>
<evidence type="ECO:0000313" key="4">
    <source>
        <dbReference type="Proteomes" id="UP000286063"/>
    </source>
</evidence>
<dbReference type="SMART" id="SM00854">
    <property type="entry name" value="PGA_cap"/>
    <property type="match status" value="1"/>
</dbReference>
<dbReference type="Gene3D" id="3.60.21.10">
    <property type="match status" value="1"/>
</dbReference>
<accession>A0A413IKT7</accession>
<feature type="domain" description="Capsule synthesis protein CapA" evidence="2">
    <location>
        <begin position="1"/>
        <end position="231"/>
    </location>
</feature>
<dbReference type="PANTHER" id="PTHR33393">
    <property type="entry name" value="POLYGLUTAMINE SYNTHESIS ACCESSORY PROTEIN RV0574C-RELATED"/>
    <property type="match status" value="1"/>
</dbReference>
<dbReference type="AlphaFoldDB" id="A0A413IKT7"/>
<evidence type="ECO:0000256" key="1">
    <source>
        <dbReference type="ARBA" id="ARBA00005662"/>
    </source>
</evidence>
<reference evidence="3 4" key="1">
    <citation type="submission" date="2018-08" db="EMBL/GenBank/DDBJ databases">
        <title>A genome reference for cultivated species of the human gut microbiota.</title>
        <authorList>
            <person name="Zou Y."/>
            <person name="Xue W."/>
            <person name="Luo G."/>
        </authorList>
    </citation>
    <scope>NUCLEOTIDE SEQUENCE [LARGE SCALE GENOMIC DNA]</scope>
    <source>
        <strain evidence="3 4">OF02-7</strain>
    </source>
</reference>
<dbReference type="Proteomes" id="UP000286063">
    <property type="component" value="Unassembled WGS sequence"/>
</dbReference>
<sequence length="337" mass="39232">MLKIVGDINFSDGFFDMGFGVGAAIRKGFDPFAKLYRKRTDFWIGNLECVCANTSDKQGVYAKQFLISPRDLMHVKHLDLYGAANNHVMQHGGSAYREMLWYLGDYGVQYVGSLERRSTTFFHEGKKVGIMAFSQRPDNFSQRPLYWCLPEYAEIQSELAKLADCDFRIIFVHWGNEFINYPYLDQKAFAHFMVDCGADLIVGMHPHVLQGYEIYHGKHIFYSLGNCVFNMPWEPTKYSIVLQVDLSGDAIISYEYLKIGDDYFPEIVKDVPPGYRMEDLNKFITLSNENEIYYKQVFACTRKYKKENRRDIATHFLKLNFKDAVVVIKDFINRRLK</sequence>
<organism evidence="3 4">
    <name type="scientific">Butyricimonas virosa</name>
    <dbReference type="NCBI Taxonomy" id="544645"/>
    <lineage>
        <taxon>Bacteria</taxon>
        <taxon>Pseudomonadati</taxon>
        <taxon>Bacteroidota</taxon>
        <taxon>Bacteroidia</taxon>
        <taxon>Bacteroidales</taxon>
        <taxon>Odoribacteraceae</taxon>
        <taxon>Butyricimonas</taxon>
    </lineage>
</organism>
<dbReference type="PANTHER" id="PTHR33393:SF11">
    <property type="entry name" value="POLYGLUTAMINE SYNTHESIS ACCESSORY PROTEIN RV0574C-RELATED"/>
    <property type="match status" value="1"/>
</dbReference>
<dbReference type="InterPro" id="IPR052169">
    <property type="entry name" value="CW_Biosynth-Accessory"/>
</dbReference>
<comment type="similarity">
    <text evidence="1">Belongs to the CapA family.</text>
</comment>
<proteinExistence type="inferred from homology"/>
<dbReference type="RefSeq" id="WP_117722799.1">
    <property type="nucleotide sequence ID" value="NZ_QSCR01000026.1"/>
</dbReference>
<comment type="caution">
    <text evidence="3">The sequence shown here is derived from an EMBL/GenBank/DDBJ whole genome shotgun (WGS) entry which is preliminary data.</text>
</comment>